<protein>
    <submittedName>
        <fullName evidence="2">Uncharacterized protein</fullName>
    </submittedName>
</protein>
<accession>A0A125Q9A6</accession>
<name>A0A125Q9A6_9BRAD</name>
<evidence type="ECO:0000256" key="1">
    <source>
        <dbReference type="SAM" id="MobiDB-lite"/>
    </source>
</evidence>
<proteinExistence type="predicted"/>
<dbReference type="RefSeq" id="WP_066506240.1">
    <property type="nucleotide sequence ID" value="NZ_LNCU01000046.1"/>
</dbReference>
<feature type="region of interest" description="Disordered" evidence="1">
    <location>
        <begin position="79"/>
        <end position="107"/>
    </location>
</feature>
<evidence type="ECO:0000313" key="3">
    <source>
        <dbReference type="Proteomes" id="UP000057737"/>
    </source>
</evidence>
<dbReference type="EMBL" id="LNCU01000046">
    <property type="protein sequence ID" value="KWV56797.1"/>
    <property type="molecule type" value="Genomic_DNA"/>
</dbReference>
<comment type="caution">
    <text evidence="2">The sequence shown here is derived from an EMBL/GenBank/DDBJ whole genome shotgun (WGS) entry which is preliminary data.</text>
</comment>
<reference evidence="2 3" key="1">
    <citation type="submission" date="2015-11" db="EMBL/GenBank/DDBJ databases">
        <title>Draft Genome Sequence of the Strain BR 10303 (Bradyrhizobium sp.) isolated from nodules of Centrolobium paraense.</title>
        <authorList>
            <person name="Zelli J.E."/>
            <person name="Simoes-Araujo J.L."/>
            <person name="Barauna A.C."/>
            <person name="Silva K."/>
        </authorList>
    </citation>
    <scope>NUCLEOTIDE SEQUENCE [LARGE SCALE GENOMIC DNA]</scope>
    <source>
        <strain evidence="2 3">BR 10303</strain>
    </source>
</reference>
<gene>
    <name evidence="2" type="ORF">AS156_03760</name>
</gene>
<feature type="compositionally biased region" description="Basic and acidic residues" evidence="1">
    <location>
        <begin position="80"/>
        <end position="89"/>
    </location>
</feature>
<dbReference type="AlphaFoldDB" id="A0A125Q9A6"/>
<dbReference type="Proteomes" id="UP000057737">
    <property type="component" value="Unassembled WGS sequence"/>
</dbReference>
<sequence length="107" mass="12381">MFEKLAKFRPFEPRNVFEPRRLASWAALYSNDNLPGFRRPEGRRKRPTRAPACHWVLIDGRLECRWIVEDTIEASISDLDQQRRADRSSGRRATIARPAALKMTASA</sequence>
<keyword evidence="3" id="KW-1185">Reference proteome</keyword>
<evidence type="ECO:0000313" key="2">
    <source>
        <dbReference type="EMBL" id="KWV56797.1"/>
    </source>
</evidence>
<dbReference type="OrthoDB" id="8231952at2"/>
<organism evidence="2 3">
    <name type="scientific">Bradyrhizobium macuxiense</name>
    <dbReference type="NCBI Taxonomy" id="1755647"/>
    <lineage>
        <taxon>Bacteria</taxon>
        <taxon>Pseudomonadati</taxon>
        <taxon>Pseudomonadota</taxon>
        <taxon>Alphaproteobacteria</taxon>
        <taxon>Hyphomicrobiales</taxon>
        <taxon>Nitrobacteraceae</taxon>
        <taxon>Bradyrhizobium</taxon>
    </lineage>
</organism>